<dbReference type="Pfam" id="PF13030">
    <property type="entry name" value="DUF3891"/>
    <property type="match status" value="1"/>
</dbReference>
<reference evidence="1 2" key="1">
    <citation type="submission" date="2017-10" db="EMBL/GenBank/DDBJ databases">
        <title>Bacillus sp. nov., a halophilic bacterium isolated from a Keqin Lake.</title>
        <authorList>
            <person name="Wang H."/>
        </authorList>
    </citation>
    <scope>NUCLEOTIDE SEQUENCE [LARGE SCALE GENOMIC DNA]</scope>
    <source>
        <strain evidence="1 2">KCTC 13187</strain>
    </source>
</reference>
<evidence type="ECO:0000313" key="2">
    <source>
        <dbReference type="Proteomes" id="UP000281498"/>
    </source>
</evidence>
<dbReference type="InterPro" id="IPR024992">
    <property type="entry name" value="DUF3891"/>
</dbReference>
<dbReference type="RefSeq" id="WP_110936173.1">
    <property type="nucleotide sequence ID" value="NZ_KZ614146.1"/>
</dbReference>
<dbReference type="Proteomes" id="UP000281498">
    <property type="component" value="Unassembled WGS sequence"/>
</dbReference>
<dbReference type="EMBL" id="PDOE01000001">
    <property type="protein sequence ID" value="RKL69188.1"/>
    <property type="molecule type" value="Genomic_DNA"/>
</dbReference>
<proteinExistence type="predicted"/>
<keyword evidence="2" id="KW-1185">Reference proteome</keyword>
<comment type="caution">
    <text evidence="1">The sequence shown here is derived from an EMBL/GenBank/DDBJ whole genome shotgun (WGS) entry which is preliminary data.</text>
</comment>
<sequence length="258" mass="30817">MIIQNHHKDHVICIEQHEHALISGQFVRDWKDDYFIGKNMKKSVEHAVINHDRSWIPLDKNPIYLPEKSKLASFTDFPMEQKLQSYRSGIVQLLNEDLYAGFLLSCHYASFFSNTADKLGITFLLEEDNRQNVVKEALREKKLLPLEREREFHFNLLQLCDNLSLYICMNRWGARKEEEITWFKDGFKQELLKDQRIYPEWLSETMVTLDPYPFSHDQLQIEIPFKRLSKNDLAKPNIQNIYRDTPKEHHKIIFSKKH</sequence>
<evidence type="ECO:0000313" key="1">
    <source>
        <dbReference type="EMBL" id="RKL69188.1"/>
    </source>
</evidence>
<gene>
    <name evidence="1" type="ORF">CR203_03915</name>
</gene>
<dbReference type="OrthoDB" id="190426at2"/>
<organism evidence="1 2">
    <name type="scientific">Salipaludibacillus neizhouensis</name>
    <dbReference type="NCBI Taxonomy" id="885475"/>
    <lineage>
        <taxon>Bacteria</taxon>
        <taxon>Bacillati</taxon>
        <taxon>Bacillota</taxon>
        <taxon>Bacilli</taxon>
        <taxon>Bacillales</taxon>
        <taxon>Bacillaceae</taxon>
    </lineage>
</organism>
<dbReference type="AlphaFoldDB" id="A0A3A9KC24"/>
<accession>A0A3A9KC24</accession>
<protein>
    <submittedName>
        <fullName evidence="1">Uncharacterized protein</fullName>
    </submittedName>
</protein>
<name>A0A3A9KC24_9BACI</name>